<dbReference type="AntiFam" id="ANF00133">
    <property type="entry name" value="Shadow ORF (opposite mccA)"/>
</dbReference>
<comment type="caution">
    <text evidence="2">The sequence shown here is derived from an EMBL/GenBank/DDBJ whole genome shotgun (WGS) entry which is preliminary data.</text>
</comment>
<dbReference type="STRING" id="1306861.A0A4U6X3A0"/>
<gene>
    <name evidence="2" type="ORF">CTA1_6388</name>
</gene>
<evidence type="ECO:0000313" key="3">
    <source>
        <dbReference type="Proteomes" id="UP000310108"/>
    </source>
</evidence>
<sequence>MLILEDLVTLLRRHRADDVANTAHGGVLVVGLDGLDPVRDRLAVGLVPLRHLAVSGVEVDDARPALEELKVALAGLGRLDVRARGGREDGRGHAAEEVLLVETTAQTPVEEATRVDPLELVANDTLGLHAAGTVVKVGELNGDLRVDRQELLLADRHLLLELVGLLLGKVGCHLLLKRSIHRVQTSHGLELLVLAVLDTDDTLGLEHTTASIDIGVHFHGLGVDGWVDDDPRTATKLAEGRNVDKDGLLELDEGIDDVGTVLQNLVVHVALTARETSPVGEDHERQLLTVVEVVDGLRSLEGRVGVPHTTGLVRHLLDRIGVGGIGRGDVLDRASLDRDDTHGDATEASTANNDSASPAAEGLDEGVLVKQTGLEATLLRGATTNHPSDVVRLLLGRGVDNVAIPDIRAGADGDGAAALLGDKGHPLDNLGNTIKVVGTSHVGDTVAVHDLSTTKLQVGGVDFTAKNVVQRRGAGEDDGLALDLDGTLAETDKVGTDTNGTASHQGNGENVVVGLAGGTGDETRAPQALDTKTVLRADNGDDLVALLAILGYDLGDDILGEALLGLVVEVEVLEAVVLLAGVVPRDLEVGHELVGDTQTSTRVGRQVDARDTKLAGKLGALVKVVVLLGAEATNHVRDIVGNDNELATLGVLGGLGVEDPTDHTAGVGTGLTVDLLKGVLVVQDELGVGDALARLGLLSADGAVLLDRLGPAVLNGLAEQLGEVVHVLGTHQMSLVTLGLQRVLGRVRGRDRQQVHRTLLLGTADAVEDPLALLRLALRVDVDVDNVSRGVGDDDTQRVGDASLGVGADDADLNLGNTQAPSAGAEAVEEALQTALNLLGVQLEHRGEVDEDLVQIRVVVANDFEGVEDVVDDTVSLGDQVLGGGDLVTETARTNDGTGEVALVAVDSLADTLVNVDVLVLGEDGLDVELGQSAELELEGKSGLAVTNAVILDVLGATERVVSRVGTVVAATDKGDATDVAVQEIILELLDNGDDARENLLVTLALGVADGHVDDSRELIRVNLSRVGLTLAAQVGDETGGAALSRLVREGEGLEGLAKQVLGIVEVLDGHDHTLAVRLRVPLVVEVRHVADGVDALEVKRAAARAGRGGRRRRRRLQRQAVLALTNLAQSEVPSNEERRVTLVRVVLDLLQDVGTVGTTDVDLEGSNRNVGVLVGEEEGQDVEDGVLGVDNLLDDLQARLTVVPRSLAVARAKDVLHLGRTLLQGRQGALDHDLAGLEGDLGGGAGGLELSQLLQSRAKILGHVSDVGLVGAVLLKDGEDERALGTDTAVGQNSLDNLADVVLVLVTQLEDDAVFLGAVAGEQALNIDVRSQQVLDDVQLVRLLALGVSVENVGQRRQGGLEHAGIGSGDVLLEEPVESLVQWLRRKIGMAGLGAVDNLRELAIQLLGHTAVQSGKLSVPLAVWQLGVAEDLDELLQSSSHNDRVVVTEENVLQGVVQKIESLSGLGADGNGLAVNGELSNKGLGLLDAAGIIQSEDSKNITSLESSSRLLDELDETVLRGDQRHVHLHDLDLGEGVPSLDMLTVLDQVLDKLTGGRSAQLGRIVLLLEQARLAVDGQTSRANLLLPVDAVGAAVQEDQQTTVTEDTNADRALGSVDEQVVAVSAGTGGSELVTEALVDEVDGEDSLEDVLGGDLTLLQAGAVLGHASLTGKVSLGDGTAHDGQHGIRALSSQLLGDELVEPAGGDGVVLKSLRLQKLDEVLDRRAEVTTNAQLLQGNNHVLARGGTILAVGENVTKLRVGETVNTRSGTDREVTPDVGTTPEVQVVHDTVGGFETFTGVLRCDSAGRGMTLGSGAALRLLTTLLLELEVNLGGCPGVDAIQQTNVANSVQGDTHGNLKLGSGQVDTADHFRGRMLDLETGIQLEEIELVVGVGVQVLDRASRDVTNKLSETDSRVFHGLEGDVLGNGDGGLLDNLLVTTLDGTISAKQGDVIAVLISEQLHFQMSRVTSQLHDEDGGAGNLASGGLVELFEAVLGKGLANTLATTTL</sequence>
<feature type="region of interest" description="Disordered" evidence="1">
    <location>
        <begin position="336"/>
        <end position="361"/>
    </location>
</feature>
<feature type="compositionally biased region" description="Polar residues" evidence="1">
    <location>
        <begin position="347"/>
        <end position="356"/>
    </location>
</feature>
<accession>A0A4U6X3A0</accession>
<keyword evidence="3" id="KW-1185">Reference proteome</keyword>
<organism evidence="2 3">
    <name type="scientific">Colletotrichum tanaceti</name>
    <dbReference type="NCBI Taxonomy" id="1306861"/>
    <lineage>
        <taxon>Eukaryota</taxon>
        <taxon>Fungi</taxon>
        <taxon>Dikarya</taxon>
        <taxon>Ascomycota</taxon>
        <taxon>Pezizomycotina</taxon>
        <taxon>Sordariomycetes</taxon>
        <taxon>Hypocreomycetidae</taxon>
        <taxon>Glomerellales</taxon>
        <taxon>Glomerellaceae</taxon>
        <taxon>Colletotrichum</taxon>
        <taxon>Colletotrichum destructivum species complex</taxon>
    </lineage>
</organism>
<reference evidence="2 3" key="1">
    <citation type="journal article" date="2019" name="PLoS ONE">
        <title>Comparative genome analysis indicates high evolutionary potential of pathogenicity genes in Colletotrichum tanaceti.</title>
        <authorList>
            <person name="Lelwala R.V."/>
            <person name="Korhonen P.K."/>
            <person name="Young N.D."/>
            <person name="Scott J.B."/>
            <person name="Ades P.A."/>
            <person name="Gasser R.B."/>
            <person name="Taylor P.W.J."/>
        </authorList>
    </citation>
    <scope>NUCLEOTIDE SEQUENCE [LARGE SCALE GENOMIC DNA]</scope>
    <source>
        <strain evidence="2">BRIP57314</strain>
    </source>
</reference>
<name>A0A4U6X3A0_9PEZI</name>
<proteinExistence type="predicted"/>
<evidence type="ECO:0000313" key="2">
    <source>
        <dbReference type="EMBL" id="TKW49635.1"/>
    </source>
</evidence>
<dbReference type="EMBL" id="PJEX01000504">
    <property type="protein sequence ID" value="TKW49635.1"/>
    <property type="molecule type" value="Genomic_DNA"/>
</dbReference>
<evidence type="ECO:0000256" key="1">
    <source>
        <dbReference type="SAM" id="MobiDB-lite"/>
    </source>
</evidence>
<feature type="compositionally biased region" description="Basic and acidic residues" evidence="1">
    <location>
        <begin position="336"/>
        <end position="345"/>
    </location>
</feature>
<protein>
    <submittedName>
        <fullName evidence="2">Uncharacterized protein</fullName>
    </submittedName>
</protein>
<dbReference type="Proteomes" id="UP000310108">
    <property type="component" value="Unassembled WGS sequence"/>
</dbReference>